<evidence type="ECO:0000256" key="1">
    <source>
        <dbReference type="ARBA" id="ARBA00023172"/>
    </source>
</evidence>
<proteinExistence type="predicted"/>
<dbReference type="PANTHER" id="PTHR30349:SF64">
    <property type="entry name" value="PROPHAGE INTEGRASE INTD-RELATED"/>
    <property type="match status" value="1"/>
</dbReference>
<evidence type="ECO:0000313" key="4">
    <source>
        <dbReference type="EMBL" id="QPP07562.1"/>
    </source>
</evidence>
<accession>A0A7T1T717</accession>
<name>A0A7T1T717_9ACTN</name>
<keyword evidence="5" id="KW-1185">Reference proteome</keyword>
<dbReference type="InterPro" id="IPR050090">
    <property type="entry name" value="Tyrosine_recombinase_XerCD"/>
</dbReference>
<keyword evidence="1" id="KW-0233">DNA recombination</keyword>
<dbReference type="InterPro" id="IPR013762">
    <property type="entry name" value="Integrase-like_cat_sf"/>
</dbReference>
<dbReference type="RefSeq" id="WP_197351371.1">
    <property type="nucleotide sequence ID" value="NZ_CP048882.1"/>
</dbReference>
<evidence type="ECO:0000259" key="3">
    <source>
        <dbReference type="PROSITE" id="PS51898"/>
    </source>
</evidence>
<dbReference type="EMBL" id="CP048882">
    <property type="protein sequence ID" value="QPP07562.1"/>
    <property type="molecule type" value="Genomic_DNA"/>
</dbReference>
<evidence type="ECO:0000313" key="5">
    <source>
        <dbReference type="Proteomes" id="UP000595046"/>
    </source>
</evidence>
<feature type="region of interest" description="Disordered" evidence="2">
    <location>
        <begin position="299"/>
        <end position="327"/>
    </location>
</feature>
<dbReference type="GO" id="GO:0003677">
    <property type="term" value="F:DNA binding"/>
    <property type="evidence" value="ECO:0007669"/>
    <property type="project" value="InterPro"/>
</dbReference>
<dbReference type="GO" id="GO:0015074">
    <property type="term" value="P:DNA integration"/>
    <property type="evidence" value="ECO:0007669"/>
    <property type="project" value="InterPro"/>
</dbReference>
<evidence type="ECO:0000256" key="2">
    <source>
        <dbReference type="SAM" id="MobiDB-lite"/>
    </source>
</evidence>
<feature type="compositionally biased region" description="Polar residues" evidence="2">
    <location>
        <begin position="304"/>
        <end position="320"/>
    </location>
</feature>
<dbReference type="InterPro" id="IPR011010">
    <property type="entry name" value="DNA_brk_join_enz"/>
</dbReference>
<feature type="domain" description="Tyr recombinase" evidence="3">
    <location>
        <begin position="243"/>
        <end position="451"/>
    </location>
</feature>
<dbReference type="InterPro" id="IPR002104">
    <property type="entry name" value="Integrase_catalytic"/>
</dbReference>
<organism evidence="4 5">
    <name type="scientific">Streptomyces bathyalis</name>
    <dbReference type="NCBI Taxonomy" id="2710756"/>
    <lineage>
        <taxon>Bacteria</taxon>
        <taxon>Bacillati</taxon>
        <taxon>Actinomycetota</taxon>
        <taxon>Actinomycetes</taxon>
        <taxon>Kitasatosporales</taxon>
        <taxon>Streptomycetaceae</taxon>
        <taxon>Streptomyces</taxon>
    </lineage>
</organism>
<protein>
    <submittedName>
        <fullName evidence="4">Site-specific integrase</fullName>
    </submittedName>
</protein>
<gene>
    <name evidence="4" type="ORF">G4Z16_15505</name>
</gene>
<dbReference type="GO" id="GO:0006310">
    <property type="term" value="P:DNA recombination"/>
    <property type="evidence" value="ECO:0007669"/>
    <property type="project" value="UniProtKB-KW"/>
</dbReference>
<dbReference type="AlphaFoldDB" id="A0A7T1T717"/>
<dbReference type="Gene3D" id="1.10.443.10">
    <property type="entry name" value="Intergrase catalytic core"/>
    <property type="match status" value="1"/>
</dbReference>
<reference evidence="5" key="1">
    <citation type="submission" date="2020-02" db="EMBL/GenBank/DDBJ databases">
        <title>Streptomyces sp. ASO4wet.</title>
        <authorList>
            <person name="Risdian C."/>
            <person name="Landwehr W."/>
            <person name="Schupp P."/>
            <person name="Wink J."/>
        </authorList>
    </citation>
    <scope>NUCLEOTIDE SEQUENCE [LARGE SCALE GENOMIC DNA]</scope>
    <source>
        <strain evidence="5">ASO4wet</strain>
    </source>
</reference>
<dbReference type="KEGG" id="sbat:G4Z16_15505"/>
<dbReference type="Proteomes" id="UP000595046">
    <property type="component" value="Chromosome"/>
</dbReference>
<dbReference type="PROSITE" id="PS51898">
    <property type="entry name" value="TYR_RECOMBINASE"/>
    <property type="match status" value="1"/>
</dbReference>
<dbReference type="SUPFAM" id="SSF56349">
    <property type="entry name" value="DNA breaking-rejoining enzymes"/>
    <property type="match status" value="1"/>
</dbReference>
<sequence>MFTYDVKIWVIRSRGSSHQVRWRVGTKEFAETFPVKASAEGRRAELLLAQRDGQQFDTETGLPRSELKSRRATETWYAHTLAYVVMKWPNVSAKHRASIADSLATVTPKLVRDSRGAPSPKALRRALFSWAYQLGQDEQGQLRPRFELGDPPEEIAEALTWIAKRSVPLTDLESTECLRNALAALELKLDGTKAAENTVNRKHPVFSNSLRYAVEREFLDRVPLYKVDWKPPKSEDEIDFRYVPGPALSRDLIEAVGRQGQRGRHLKAFFGCIYYAAMRPGEVRGLKESDCKLPSQGWGELLPDSSSPSVGSGWTDSGASFDSRGLKKRARKSVRPVPIPPVLVRLLRAQADEFGTGSEGHLFQAARGGLLLSKEYPEIWRAARVAVLSKKEAATPLADTPYSLRHAGVSLWLSSGVPPAEVARRAGHSIAVLFRFYAKAIHGQEQQANERIERALNRPDEERER</sequence>
<dbReference type="PANTHER" id="PTHR30349">
    <property type="entry name" value="PHAGE INTEGRASE-RELATED"/>
    <property type="match status" value="1"/>
</dbReference>